<keyword evidence="1" id="KW-0548">Nucleotidyltransferase</keyword>
<dbReference type="Proteomes" id="UP000318297">
    <property type="component" value="Unassembled WGS sequence"/>
</dbReference>
<accession>A0A561EBQ5</accession>
<proteinExistence type="predicted"/>
<dbReference type="GO" id="GO:0009236">
    <property type="term" value="P:cobalamin biosynthetic process"/>
    <property type="evidence" value="ECO:0007669"/>
    <property type="project" value="UniProtKB-UniPathway"/>
</dbReference>
<reference evidence="1 2" key="1">
    <citation type="submission" date="2019-06" db="EMBL/GenBank/DDBJ databases">
        <title>Sequencing the genomes of 1000 actinobacteria strains.</title>
        <authorList>
            <person name="Klenk H.-P."/>
        </authorList>
    </citation>
    <scope>NUCLEOTIDE SEQUENCE [LARGE SCALE GENOMIC DNA]</scope>
    <source>
        <strain evidence="1 2">DSM 19560</strain>
    </source>
</reference>
<dbReference type="InterPro" id="IPR027417">
    <property type="entry name" value="P-loop_NTPase"/>
</dbReference>
<dbReference type="AlphaFoldDB" id="A0A561EBQ5"/>
<dbReference type="EMBL" id="VIVQ01000001">
    <property type="protein sequence ID" value="TWE13046.1"/>
    <property type="molecule type" value="Genomic_DNA"/>
</dbReference>
<dbReference type="UniPathway" id="UPA00148">
    <property type="reaction ID" value="UER00236"/>
</dbReference>
<dbReference type="InterPro" id="IPR003203">
    <property type="entry name" value="CobU/CobP"/>
</dbReference>
<sequence length="192" mass="20073">MDRLPDRPICGAAGGERVLMTATLVLGGVHSGKARYAVGLLPTDDPVTLIVPTPKAGDGSEAVTALSHWTRIDTDDVTRTILRGRTPAIVDRLTPWAISLIEAADARDDLTRALDIVTGAGEELAALCLGVPYDVVLIGDEFNAAPSSAKSKDHVLQAAVGRLNQVIGAELPRVVLVSGGRALDLSDAPKVR</sequence>
<dbReference type="GO" id="GO:0043752">
    <property type="term" value="F:adenosylcobinamide kinase activity"/>
    <property type="evidence" value="ECO:0007669"/>
    <property type="project" value="InterPro"/>
</dbReference>
<keyword evidence="2" id="KW-1185">Reference proteome</keyword>
<evidence type="ECO:0000313" key="2">
    <source>
        <dbReference type="Proteomes" id="UP000318297"/>
    </source>
</evidence>
<dbReference type="Pfam" id="PF02283">
    <property type="entry name" value="CobU"/>
    <property type="match status" value="1"/>
</dbReference>
<dbReference type="GO" id="GO:0000166">
    <property type="term" value="F:nucleotide binding"/>
    <property type="evidence" value="ECO:0007669"/>
    <property type="project" value="InterPro"/>
</dbReference>
<protein>
    <submittedName>
        <fullName evidence="1">Adenosylcobinamide kinase /adenosylcobinamide-phosphate guanylyltransferase</fullName>
    </submittedName>
</protein>
<dbReference type="SUPFAM" id="SSF52540">
    <property type="entry name" value="P-loop containing nucleoside triphosphate hydrolases"/>
    <property type="match status" value="1"/>
</dbReference>
<evidence type="ECO:0000313" key="1">
    <source>
        <dbReference type="EMBL" id="TWE13046.1"/>
    </source>
</evidence>
<organism evidence="1 2">
    <name type="scientific">Rudaeicoccus suwonensis</name>
    <dbReference type="NCBI Taxonomy" id="657409"/>
    <lineage>
        <taxon>Bacteria</taxon>
        <taxon>Bacillati</taxon>
        <taxon>Actinomycetota</taxon>
        <taxon>Actinomycetes</taxon>
        <taxon>Micrococcales</taxon>
        <taxon>Dermacoccaceae</taxon>
        <taxon>Rudaeicoccus</taxon>
    </lineage>
</organism>
<name>A0A561EBQ5_9MICO</name>
<keyword evidence="1" id="KW-0808">Transferase</keyword>
<dbReference type="OrthoDB" id="9788370at2"/>
<gene>
    <name evidence="1" type="ORF">BKA23_1874</name>
</gene>
<dbReference type="Gene3D" id="3.40.50.300">
    <property type="entry name" value="P-loop containing nucleotide triphosphate hydrolases"/>
    <property type="match status" value="1"/>
</dbReference>
<dbReference type="GO" id="GO:0016779">
    <property type="term" value="F:nucleotidyltransferase activity"/>
    <property type="evidence" value="ECO:0007669"/>
    <property type="project" value="UniProtKB-KW"/>
</dbReference>
<comment type="caution">
    <text evidence="1">The sequence shown here is derived from an EMBL/GenBank/DDBJ whole genome shotgun (WGS) entry which is preliminary data.</text>
</comment>
<keyword evidence="1" id="KW-0418">Kinase</keyword>